<dbReference type="Proteomes" id="UP000735302">
    <property type="component" value="Unassembled WGS sequence"/>
</dbReference>
<reference evidence="1 2" key="1">
    <citation type="journal article" date="2021" name="Elife">
        <title>Chloroplast acquisition without the gene transfer in kleptoplastic sea slugs, Plakobranchus ocellatus.</title>
        <authorList>
            <person name="Maeda T."/>
            <person name="Takahashi S."/>
            <person name="Yoshida T."/>
            <person name="Shimamura S."/>
            <person name="Takaki Y."/>
            <person name="Nagai Y."/>
            <person name="Toyoda A."/>
            <person name="Suzuki Y."/>
            <person name="Arimoto A."/>
            <person name="Ishii H."/>
            <person name="Satoh N."/>
            <person name="Nishiyama T."/>
            <person name="Hasebe M."/>
            <person name="Maruyama T."/>
            <person name="Minagawa J."/>
            <person name="Obokata J."/>
            <person name="Shigenobu S."/>
        </authorList>
    </citation>
    <scope>NUCLEOTIDE SEQUENCE [LARGE SCALE GENOMIC DNA]</scope>
</reference>
<evidence type="ECO:0000313" key="2">
    <source>
        <dbReference type="Proteomes" id="UP000735302"/>
    </source>
</evidence>
<dbReference type="AlphaFoldDB" id="A0AAV3ZF74"/>
<dbReference type="EMBL" id="BLXT01002328">
    <property type="protein sequence ID" value="GFN93252.1"/>
    <property type="molecule type" value="Genomic_DNA"/>
</dbReference>
<dbReference type="Gene3D" id="3.60.10.10">
    <property type="entry name" value="Endonuclease/exonuclease/phosphatase"/>
    <property type="match status" value="1"/>
</dbReference>
<protein>
    <submittedName>
        <fullName evidence="1">Craniofacial development protein 2-like protein</fullName>
    </submittedName>
</protein>
<dbReference type="SUPFAM" id="SSF56219">
    <property type="entry name" value="DNase I-like"/>
    <property type="match status" value="1"/>
</dbReference>
<accession>A0AAV3ZF74</accession>
<keyword evidence="2" id="KW-1185">Reference proteome</keyword>
<comment type="caution">
    <text evidence="1">The sequence shown here is derived from an EMBL/GenBank/DDBJ whole genome shotgun (WGS) entry which is preliminary data.</text>
</comment>
<gene>
    <name evidence="1" type="ORF">PoB_001975800</name>
</gene>
<organism evidence="1 2">
    <name type="scientific">Plakobranchus ocellatus</name>
    <dbReference type="NCBI Taxonomy" id="259542"/>
    <lineage>
        <taxon>Eukaryota</taxon>
        <taxon>Metazoa</taxon>
        <taxon>Spiralia</taxon>
        <taxon>Lophotrochozoa</taxon>
        <taxon>Mollusca</taxon>
        <taxon>Gastropoda</taxon>
        <taxon>Heterobranchia</taxon>
        <taxon>Euthyneura</taxon>
        <taxon>Panpulmonata</taxon>
        <taxon>Sacoglossa</taxon>
        <taxon>Placobranchoidea</taxon>
        <taxon>Plakobranchidae</taxon>
        <taxon>Plakobranchus</taxon>
    </lineage>
</organism>
<name>A0AAV3ZF74_9GAST</name>
<dbReference type="InterPro" id="IPR036691">
    <property type="entry name" value="Endo/exonu/phosph_ase_sf"/>
</dbReference>
<evidence type="ECO:0000313" key="1">
    <source>
        <dbReference type="EMBL" id="GFN93252.1"/>
    </source>
</evidence>
<sequence>METAKDYLESQDIIIIMGDFNAKVGDERVEDVAGPTGKGTVNEGGSRLIEWCQINDFTIIKTWYQNHLRRQWTWKSPRDRSRNKID</sequence>
<proteinExistence type="predicted"/>